<dbReference type="Proteomes" id="UP000054776">
    <property type="component" value="Unassembled WGS sequence"/>
</dbReference>
<dbReference type="OrthoDB" id="10294083at2759"/>
<feature type="region of interest" description="Disordered" evidence="1">
    <location>
        <begin position="74"/>
        <end position="99"/>
    </location>
</feature>
<sequence>MGHHRYRIQSYGQVVHHFHQLFRRSVRVQGDHAVHWRAGQKQGVVGGGQPNQQNIHRRGCAIGTTKQVDENGVADQADYGNDNHQHTADDIEQKLTCRI</sequence>
<evidence type="ECO:0000313" key="3">
    <source>
        <dbReference type="Proteomes" id="UP000054776"/>
    </source>
</evidence>
<evidence type="ECO:0000313" key="2">
    <source>
        <dbReference type="EMBL" id="KRY38543.1"/>
    </source>
</evidence>
<dbReference type="EMBL" id="JYDH01000024">
    <property type="protein sequence ID" value="KRY38543.1"/>
    <property type="molecule type" value="Genomic_DNA"/>
</dbReference>
<accession>A0A0V1BNW0</accession>
<comment type="caution">
    <text evidence="2">The sequence shown here is derived from an EMBL/GenBank/DDBJ whole genome shotgun (WGS) entry which is preliminary data.</text>
</comment>
<reference evidence="2 3" key="1">
    <citation type="submission" date="2015-01" db="EMBL/GenBank/DDBJ databases">
        <title>Evolution of Trichinella species and genotypes.</title>
        <authorList>
            <person name="Korhonen P.K."/>
            <person name="Edoardo P."/>
            <person name="Giuseppe L.R."/>
            <person name="Gasser R.B."/>
        </authorList>
    </citation>
    <scope>NUCLEOTIDE SEQUENCE [LARGE SCALE GENOMIC DNA]</scope>
    <source>
        <strain evidence="2">ISS3</strain>
    </source>
</reference>
<feature type="compositionally biased region" description="Basic and acidic residues" evidence="1">
    <location>
        <begin position="81"/>
        <end position="99"/>
    </location>
</feature>
<keyword evidence="3" id="KW-1185">Reference proteome</keyword>
<protein>
    <submittedName>
        <fullName evidence="2">Uncharacterized protein</fullName>
    </submittedName>
</protein>
<proteinExistence type="predicted"/>
<name>A0A0V1BNW0_TRISP</name>
<evidence type="ECO:0000256" key="1">
    <source>
        <dbReference type="SAM" id="MobiDB-lite"/>
    </source>
</evidence>
<dbReference type="InParanoid" id="A0A0V1BNW0"/>
<gene>
    <name evidence="2" type="ORF">T01_5426</name>
</gene>
<organism evidence="2 3">
    <name type="scientific">Trichinella spiralis</name>
    <name type="common">Trichina worm</name>
    <dbReference type="NCBI Taxonomy" id="6334"/>
    <lineage>
        <taxon>Eukaryota</taxon>
        <taxon>Metazoa</taxon>
        <taxon>Ecdysozoa</taxon>
        <taxon>Nematoda</taxon>
        <taxon>Enoplea</taxon>
        <taxon>Dorylaimia</taxon>
        <taxon>Trichinellida</taxon>
        <taxon>Trichinellidae</taxon>
        <taxon>Trichinella</taxon>
    </lineage>
</organism>
<dbReference type="AlphaFoldDB" id="A0A0V1BNW0"/>